<organism evidence="7 8">
    <name type="scientific">Fulvimonas yonginensis</name>
    <dbReference type="NCBI Taxonomy" id="1495200"/>
    <lineage>
        <taxon>Bacteria</taxon>
        <taxon>Pseudomonadati</taxon>
        <taxon>Pseudomonadota</taxon>
        <taxon>Gammaproteobacteria</taxon>
        <taxon>Lysobacterales</taxon>
        <taxon>Rhodanobacteraceae</taxon>
        <taxon>Fulvimonas</taxon>
    </lineage>
</organism>
<evidence type="ECO:0000256" key="2">
    <source>
        <dbReference type="ARBA" id="ARBA00022723"/>
    </source>
</evidence>
<evidence type="ECO:0000313" key="7">
    <source>
        <dbReference type="EMBL" id="MEI7035630.1"/>
    </source>
</evidence>
<feature type="region of interest" description="Disordered" evidence="5">
    <location>
        <begin position="171"/>
        <end position="225"/>
    </location>
</feature>
<dbReference type="Pfam" id="PF14534">
    <property type="entry name" value="DUF4440"/>
    <property type="match status" value="1"/>
</dbReference>
<dbReference type="SUPFAM" id="SSF46626">
    <property type="entry name" value="Cytochrome c"/>
    <property type="match status" value="1"/>
</dbReference>
<reference evidence="7 8" key="1">
    <citation type="journal article" date="2014" name="Int. J. Syst. Evol. Microbiol.">
        <title>Fulvimonas yonginensis sp. nov., isolated from greenhouse soil, and emended description of the genus Fulvimonas.</title>
        <authorList>
            <person name="Ahn J.H."/>
            <person name="Kim S.J."/>
            <person name="Weon H.Y."/>
            <person name="Hong S.B."/>
            <person name="Seok S.J."/>
            <person name="Kwon S.W."/>
        </authorList>
    </citation>
    <scope>NUCLEOTIDE SEQUENCE [LARGE SCALE GENOMIC DNA]</scope>
    <source>
        <strain evidence="7 8">KACC 16952</strain>
    </source>
</reference>
<accession>A0ABU8J8L9</accession>
<dbReference type="InterPro" id="IPR036909">
    <property type="entry name" value="Cyt_c-like_dom_sf"/>
</dbReference>
<dbReference type="PROSITE" id="PS51007">
    <property type="entry name" value="CYTC"/>
    <property type="match status" value="1"/>
</dbReference>
<dbReference type="EMBL" id="JBBBNY010000001">
    <property type="protein sequence ID" value="MEI7035630.1"/>
    <property type="molecule type" value="Genomic_DNA"/>
</dbReference>
<evidence type="ECO:0000256" key="5">
    <source>
        <dbReference type="SAM" id="MobiDB-lite"/>
    </source>
</evidence>
<dbReference type="Pfam" id="PF13442">
    <property type="entry name" value="Cytochrome_CBB3"/>
    <property type="match status" value="1"/>
</dbReference>
<dbReference type="Gene3D" id="1.10.760.10">
    <property type="entry name" value="Cytochrome c-like domain"/>
    <property type="match status" value="1"/>
</dbReference>
<keyword evidence="2 4" id="KW-0479">Metal-binding</keyword>
<dbReference type="InterPro" id="IPR027843">
    <property type="entry name" value="DUF4440"/>
</dbReference>
<proteinExistence type="predicted"/>
<name>A0ABU8J8L9_9GAMM</name>
<dbReference type="InterPro" id="IPR032710">
    <property type="entry name" value="NTF2-like_dom_sf"/>
</dbReference>
<evidence type="ECO:0000256" key="4">
    <source>
        <dbReference type="PROSITE-ProRule" id="PRU00433"/>
    </source>
</evidence>
<keyword evidence="3 4" id="KW-0408">Iron</keyword>
<evidence type="ECO:0000313" key="8">
    <source>
        <dbReference type="Proteomes" id="UP001381174"/>
    </source>
</evidence>
<feature type="domain" description="Cytochrome c" evidence="6">
    <location>
        <begin position="72"/>
        <end position="156"/>
    </location>
</feature>
<evidence type="ECO:0000256" key="1">
    <source>
        <dbReference type="ARBA" id="ARBA00022617"/>
    </source>
</evidence>
<protein>
    <submittedName>
        <fullName evidence="7">C-type cytochrome</fullName>
    </submittedName>
</protein>
<evidence type="ECO:0000259" key="6">
    <source>
        <dbReference type="PROSITE" id="PS51007"/>
    </source>
</evidence>
<dbReference type="InterPro" id="IPR009056">
    <property type="entry name" value="Cyt_c-like_dom"/>
</dbReference>
<sequence>MKKHIKHHSITVVAVLAVLALGAGAFVYSGLYNIGADDHHTKLVHSALQTLRERSIHVRSQDIKVPDLEDPQLILKGAGQYAAMCTQCHLTPGQTDSEIRPGLYPQPPNLAQERVDPKDAFWVIKHGIKMSAMPAWGFSHEDPAIWSMVAFLQKLPDMTAAQYKDIVARAPPDEDMDMGGDGGHSHGHGDGAPAAPGMQDMPGMPAHSDGAATDADDHHAAAAPAAAAPLSFDGMKPGAAPEAEAVAKSFQQALQRGDRDAVLALLSPEVTISESGQTQSREAYAADHLSGDIAYLKSATVTPVSRASITMGDTVMVGSESTIVSGAKDKPSTVRSRELLTLKQHGKQWKITAIQWQSVAQSTPQ</sequence>
<dbReference type="SUPFAM" id="SSF54427">
    <property type="entry name" value="NTF2-like"/>
    <property type="match status" value="1"/>
</dbReference>
<comment type="caution">
    <text evidence="7">The sequence shown here is derived from an EMBL/GenBank/DDBJ whole genome shotgun (WGS) entry which is preliminary data.</text>
</comment>
<keyword evidence="8" id="KW-1185">Reference proteome</keyword>
<dbReference type="Gene3D" id="3.10.450.50">
    <property type="match status" value="1"/>
</dbReference>
<dbReference type="Proteomes" id="UP001381174">
    <property type="component" value="Unassembled WGS sequence"/>
</dbReference>
<gene>
    <name evidence="7" type="ORF">WAT24_02525</name>
</gene>
<evidence type="ECO:0000256" key="3">
    <source>
        <dbReference type="ARBA" id="ARBA00023004"/>
    </source>
</evidence>
<keyword evidence="1 4" id="KW-0349">Heme</keyword>
<dbReference type="RefSeq" id="WP_336806244.1">
    <property type="nucleotide sequence ID" value="NZ_JBBBNY010000001.1"/>
</dbReference>